<name>A0ABU5ZI77_9BACL</name>
<dbReference type="Proteomes" id="UP001310386">
    <property type="component" value="Unassembled WGS sequence"/>
</dbReference>
<comment type="caution">
    <text evidence="1">The sequence shown here is derived from an EMBL/GenBank/DDBJ whole genome shotgun (WGS) entry which is preliminary data.</text>
</comment>
<dbReference type="RefSeq" id="WP_371753704.1">
    <property type="nucleotide sequence ID" value="NZ_JAYJLD010000009.1"/>
</dbReference>
<protein>
    <submittedName>
        <fullName evidence="1">Uncharacterized protein</fullName>
    </submittedName>
</protein>
<sequence length="178" mass="20462">MFDPTIYENLKVVMEGAVYDLDLSGEINIVERSDLIDLATMSRTYRIGFRETKGNGESKGQALAFLQLHADMEDLAAEILEQDRASFSAGCRLTLFFETIVRDISADCRRINEMLTAAWGDRPVILQSLSFDYPSEKEQCYRNRITIDFGRKIDERQIGDFPRLLEFMRQSLQSLELT</sequence>
<keyword evidence="2" id="KW-1185">Reference proteome</keyword>
<organism evidence="1 2">
    <name type="scientific">Ferviditalea candida</name>
    <dbReference type="NCBI Taxonomy" id="3108399"/>
    <lineage>
        <taxon>Bacteria</taxon>
        <taxon>Bacillati</taxon>
        <taxon>Bacillota</taxon>
        <taxon>Bacilli</taxon>
        <taxon>Bacillales</taxon>
        <taxon>Paenibacillaceae</taxon>
        <taxon>Ferviditalea</taxon>
    </lineage>
</organism>
<proteinExistence type="predicted"/>
<reference evidence="1" key="1">
    <citation type="submission" date="2023-12" db="EMBL/GenBank/DDBJ databases">
        <title>Fervidustalea candida gen. nov., sp. nov., a novel member of the family Paenibacillaceae isolated from a geothermal area.</title>
        <authorList>
            <person name="Li W.-J."/>
            <person name="Jiao J.-Y."/>
            <person name="Chen Y."/>
        </authorList>
    </citation>
    <scope>NUCLEOTIDE SEQUENCE</scope>
    <source>
        <strain evidence="1">SYSU GA230002</strain>
    </source>
</reference>
<evidence type="ECO:0000313" key="2">
    <source>
        <dbReference type="Proteomes" id="UP001310386"/>
    </source>
</evidence>
<accession>A0ABU5ZI77</accession>
<dbReference type="EMBL" id="JAYJLD010000009">
    <property type="protein sequence ID" value="MEB3101582.1"/>
    <property type="molecule type" value="Genomic_DNA"/>
</dbReference>
<gene>
    <name evidence="1" type="ORF">VF724_07890</name>
</gene>
<evidence type="ECO:0000313" key="1">
    <source>
        <dbReference type="EMBL" id="MEB3101582.1"/>
    </source>
</evidence>